<dbReference type="RefSeq" id="WP_060913645.1">
    <property type="nucleotide sequence ID" value="NZ_KQ959928.1"/>
</dbReference>
<feature type="domain" description="G5" evidence="5">
    <location>
        <begin position="952"/>
        <end position="1031"/>
    </location>
</feature>
<sequence>MVSKDKNKVLKYSIKKFSVGTFSVMVGAFIFLATPALASETNSENIHKENSTIIEKEKPKETYKNEVNIANETSNVEKNVSNNAKENYSVEKKSNPIEEKNPEDTTILGSGEKVYSTEKNGDSIEEKSSVEKTVAEKTKSRRKRSINSEIESAKRFATNEDFEKISKGLITTEDGKIDNLLFGKTPLKANEDSDGDDAQNGSEIYIYEKDGKTYYGYYGHPFLKDTDGDGIPDNDHSDLNKPADDDNFKWYVTDRDMVMFMKLAYRDDEYIKKVLNRDYKWTNADNIVKDDSRAKNEYELMHNELSSYWEVDKTYHYDSGLDAVIFKTKSTFPFLLDGLVHVLAIRGTHGSKDVQNDAVIGLGQDPRQGWEIEEIIKDIGKREDIKNFYITGHSLGGYLTQRAVVKLHRLANEENGNYIDSIAEKYKNFYNNIFKKATTFNAPKINASILNRNLYNKSILSKKLAKQGKIKHYGMSKDRVIGLLYNDKDVLTYIDGGSHSSNSYFSALLNDDDNFNIGERTGVSGKGKQNPVLKDLKIAEPTDEEVRKIVNENIKISLKDQNPVEILALNKISREEVLKKLNLDNLPNTATLNINVPDEVQSTAGNHVLPVTISYLGKTVDPNINVVVKVLPNFEELKAIKQKASDEKEKRVDTEHKTAETKNYYDAKKVELDTKLQKVEELLNNSSAKQSEIKDLTKELETLLEEYKTSVSGLKLDKTLLTDEIAKATNKLEMFKNTDTSLKPVEVATEFNSQKDKLLNNYNNLLKEVKDNLDKIETYDKLVEEKNRLANLENEIQEASFILNKTQKDYYEPIKKSYELYEGDKPNEELSIEKNNLPIKNIIWEIKPNTSSSGNKEGRVKVIYNDDSFDLVDVNVNVKALYGEIITTTKEEKLPLKVTYTGDETKDYGYISEFTGKDGKVVTTIKSRLNKKTNIVEEMSRTSVRTEATNTVIIKGTKSKIEEIKIPKEVIYEEDASLDKGKEFVKTEGEDGKNITTTTYVLNSKTGEITEKVTVEKKEKTDKIIVRGTKQVVSEPEIIEVPTNPKDNSNEDSVLVQPGTPAKQETPTAPSEEKPKEDKPSVPEVPEYIDPVGTSSMAGEGNLITPPT</sequence>
<feature type="region of interest" description="Disordered" evidence="3">
    <location>
        <begin position="74"/>
        <end position="146"/>
    </location>
</feature>
<dbReference type="Gene3D" id="2.20.230.10">
    <property type="entry name" value="Resuscitation-promoting factor rpfb"/>
    <property type="match status" value="1"/>
</dbReference>
<reference evidence="7" key="1">
    <citation type="submission" date="2016-01" db="EMBL/GenBank/DDBJ databases">
        <authorList>
            <person name="Mitreva M."/>
            <person name="Pepin K.H."/>
            <person name="Mihindukulasuriya K.A."/>
            <person name="Fulton R."/>
            <person name="Fronick C."/>
            <person name="O'Laughlin M."/>
            <person name="Miner T."/>
            <person name="Herter B."/>
            <person name="Rosa B.A."/>
            <person name="Cordes M."/>
            <person name="Tomlinson C."/>
            <person name="Wollam A."/>
            <person name="Palsikar V.B."/>
            <person name="Mardis E.R."/>
            <person name="Wilson R.K."/>
        </authorList>
    </citation>
    <scope>NUCLEOTIDE SEQUENCE [LARGE SCALE GENOMIC DNA]</scope>
    <source>
        <strain evidence="7">DNF01167</strain>
    </source>
</reference>
<keyword evidence="2" id="KW-0175">Coiled coil</keyword>
<dbReference type="SUPFAM" id="SSF53474">
    <property type="entry name" value="alpha/beta-Hydrolases"/>
    <property type="match status" value="1"/>
</dbReference>
<dbReference type="Pfam" id="PF26363">
    <property type="entry name" value="Phospholipase-like"/>
    <property type="match status" value="1"/>
</dbReference>
<keyword evidence="1 4" id="KW-0732">Signal</keyword>
<dbReference type="Pfam" id="PF04650">
    <property type="entry name" value="YSIRK_signal"/>
    <property type="match status" value="1"/>
</dbReference>
<evidence type="ECO:0000256" key="2">
    <source>
        <dbReference type="SAM" id="Coils"/>
    </source>
</evidence>
<feature type="compositionally biased region" description="Polar residues" evidence="3">
    <location>
        <begin position="74"/>
        <end position="86"/>
    </location>
</feature>
<protein>
    <submittedName>
        <fullName evidence="6">Signal peptide protein, YSIRK family</fullName>
    </submittedName>
</protein>
<dbReference type="Pfam" id="PF08428">
    <property type="entry name" value="Rib"/>
    <property type="match status" value="1"/>
</dbReference>
<feature type="compositionally biased region" description="Basic and acidic residues" evidence="3">
    <location>
        <begin position="88"/>
        <end position="103"/>
    </location>
</feature>
<dbReference type="Gene3D" id="3.40.50.1820">
    <property type="entry name" value="alpha/beta hydrolase"/>
    <property type="match status" value="1"/>
</dbReference>
<evidence type="ECO:0000256" key="4">
    <source>
        <dbReference type="SAM" id="SignalP"/>
    </source>
</evidence>
<organism evidence="6 7">
    <name type="scientific">Gemella haemolysans</name>
    <dbReference type="NCBI Taxonomy" id="1379"/>
    <lineage>
        <taxon>Bacteria</taxon>
        <taxon>Bacillati</taxon>
        <taxon>Bacillota</taxon>
        <taxon>Bacilli</taxon>
        <taxon>Bacillales</taxon>
        <taxon>Gemellaceae</taxon>
        <taxon>Gemella</taxon>
    </lineage>
</organism>
<dbReference type="Proteomes" id="UP000070355">
    <property type="component" value="Unassembled WGS sequence"/>
</dbReference>
<evidence type="ECO:0000256" key="1">
    <source>
        <dbReference type="ARBA" id="ARBA00022729"/>
    </source>
</evidence>
<name>A0A134A4T1_9BACL</name>
<accession>A0A134A4T1</accession>
<dbReference type="EMBL" id="LSDC01000021">
    <property type="protein sequence ID" value="KXB62688.1"/>
    <property type="molecule type" value="Genomic_DNA"/>
</dbReference>
<dbReference type="OrthoDB" id="6450827at2"/>
<gene>
    <name evidence="6" type="ORF">HMPREF3186_00356</name>
</gene>
<proteinExistence type="predicted"/>
<evidence type="ECO:0000256" key="3">
    <source>
        <dbReference type="SAM" id="MobiDB-lite"/>
    </source>
</evidence>
<evidence type="ECO:0000259" key="5">
    <source>
        <dbReference type="PROSITE" id="PS51109"/>
    </source>
</evidence>
<dbReference type="PROSITE" id="PS51109">
    <property type="entry name" value="G5"/>
    <property type="match status" value="1"/>
</dbReference>
<dbReference type="InterPro" id="IPR029058">
    <property type="entry name" value="AB_hydrolase_fold"/>
</dbReference>
<feature type="non-terminal residue" evidence="6">
    <location>
        <position position="1108"/>
    </location>
</feature>
<dbReference type="Pfam" id="PF07501">
    <property type="entry name" value="G5"/>
    <property type="match status" value="1"/>
</dbReference>
<feature type="compositionally biased region" description="Basic and acidic residues" evidence="3">
    <location>
        <begin position="1071"/>
        <end position="1081"/>
    </location>
</feature>
<feature type="signal peptide" evidence="4">
    <location>
        <begin position="1"/>
        <end position="38"/>
    </location>
</feature>
<feature type="region of interest" description="Disordered" evidence="3">
    <location>
        <begin position="1036"/>
        <end position="1108"/>
    </location>
</feature>
<feature type="coiled-coil region" evidence="2">
    <location>
        <begin position="637"/>
        <end position="809"/>
    </location>
</feature>
<dbReference type="InterPro" id="IPR011098">
    <property type="entry name" value="G5_dom"/>
</dbReference>
<dbReference type="InterPro" id="IPR059115">
    <property type="entry name" value="Rib"/>
</dbReference>
<evidence type="ECO:0000313" key="6">
    <source>
        <dbReference type="EMBL" id="KXB62688.1"/>
    </source>
</evidence>
<dbReference type="AlphaFoldDB" id="A0A134A4T1"/>
<dbReference type="SMART" id="SM01208">
    <property type="entry name" value="G5"/>
    <property type="match status" value="1"/>
</dbReference>
<comment type="caution">
    <text evidence="6">The sequence shown here is derived from an EMBL/GenBank/DDBJ whole genome shotgun (WGS) entry which is preliminary data.</text>
</comment>
<dbReference type="NCBIfam" id="TIGR01168">
    <property type="entry name" value="YSIRK_signal"/>
    <property type="match status" value="1"/>
</dbReference>
<dbReference type="InterPro" id="IPR005877">
    <property type="entry name" value="YSIRK_signal_dom"/>
</dbReference>
<feature type="compositionally biased region" description="Basic and acidic residues" evidence="3">
    <location>
        <begin position="115"/>
        <end position="138"/>
    </location>
</feature>
<evidence type="ECO:0000313" key="7">
    <source>
        <dbReference type="Proteomes" id="UP000070355"/>
    </source>
</evidence>
<feature type="chain" id="PRO_5007461425" evidence="4">
    <location>
        <begin position="39"/>
        <end position="1108"/>
    </location>
</feature>